<feature type="signal peptide" evidence="1">
    <location>
        <begin position="1"/>
        <end position="25"/>
    </location>
</feature>
<dbReference type="Proteomes" id="UP000430222">
    <property type="component" value="Unassembled WGS sequence"/>
</dbReference>
<dbReference type="RefSeq" id="WP_154619619.1">
    <property type="nucleotide sequence ID" value="NZ_VUNL01000001.1"/>
</dbReference>
<name>A0A6I2UX72_9FIRM</name>
<feature type="chain" id="PRO_5026296328" evidence="1">
    <location>
        <begin position="26"/>
        <end position="131"/>
    </location>
</feature>
<evidence type="ECO:0000256" key="1">
    <source>
        <dbReference type="SAM" id="SignalP"/>
    </source>
</evidence>
<keyword evidence="3" id="KW-1185">Reference proteome</keyword>
<dbReference type="EMBL" id="VUNL01000001">
    <property type="protein sequence ID" value="MSV23886.1"/>
    <property type="molecule type" value="Genomic_DNA"/>
</dbReference>
<evidence type="ECO:0000313" key="3">
    <source>
        <dbReference type="Proteomes" id="UP000430222"/>
    </source>
</evidence>
<proteinExistence type="predicted"/>
<accession>A0A6I2UX72</accession>
<dbReference type="AlphaFoldDB" id="A0A6I2UX72"/>
<sequence>MIKKKILTSVMTLAIAVTTYSSALAYVPIGKDYHIAADKMEIDYFLKNKLGGLQRSEYLEKNIQAPLIKYNPKKIWKSNSKYADGLKEVYIEPVGDATDSRDGGGSYGGGYISLTRGSVLVNSAPVYGSKK</sequence>
<organism evidence="2 3">
    <name type="scientific">Selenomonas montiformis</name>
    <dbReference type="NCBI Taxonomy" id="2652285"/>
    <lineage>
        <taxon>Bacteria</taxon>
        <taxon>Bacillati</taxon>
        <taxon>Bacillota</taxon>
        <taxon>Negativicutes</taxon>
        <taxon>Selenomonadales</taxon>
        <taxon>Selenomonadaceae</taxon>
        <taxon>Selenomonas</taxon>
    </lineage>
</organism>
<comment type="caution">
    <text evidence="2">The sequence shown here is derived from an EMBL/GenBank/DDBJ whole genome shotgun (WGS) entry which is preliminary data.</text>
</comment>
<keyword evidence="1" id="KW-0732">Signal</keyword>
<protein>
    <submittedName>
        <fullName evidence="2">Uncharacterized protein</fullName>
    </submittedName>
</protein>
<gene>
    <name evidence="2" type="ORF">FYJ78_01515</name>
</gene>
<evidence type="ECO:0000313" key="2">
    <source>
        <dbReference type="EMBL" id="MSV23886.1"/>
    </source>
</evidence>
<reference evidence="2 3" key="1">
    <citation type="submission" date="2019-08" db="EMBL/GenBank/DDBJ databases">
        <title>In-depth cultivation of the pig gut microbiome towards novel bacterial diversity and tailored functional studies.</title>
        <authorList>
            <person name="Wylensek D."/>
            <person name="Hitch T.C.A."/>
            <person name="Clavel T."/>
        </authorList>
    </citation>
    <scope>NUCLEOTIDE SEQUENCE [LARGE SCALE GENOMIC DNA]</scope>
    <source>
        <strain evidence="3">WCA-380-WT-3B3</strain>
    </source>
</reference>